<keyword evidence="1" id="KW-0732">Signal</keyword>
<feature type="chain" id="PRO_5015731498" description="Ig-like domain-containing protein" evidence="1">
    <location>
        <begin position="21"/>
        <end position="987"/>
    </location>
</feature>
<dbReference type="Proteomes" id="UP000245618">
    <property type="component" value="Unassembled WGS sequence"/>
</dbReference>
<protein>
    <recommendedName>
        <fullName evidence="4">Ig-like domain-containing protein</fullName>
    </recommendedName>
</protein>
<evidence type="ECO:0000313" key="2">
    <source>
        <dbReference type="EMBL" id="PWA08617.1"/>
    </source>
</evidence>
<dbReference type="OrthoDB" id="2582440at2"/>
<feature type="signal peptide" evidence="1">
    <location>
        <begin position="1"/>
        <end position="20"/>
    </location>
</feature>
<sequence length="987" mass="100501">MIKKLLITLLVLLSFNKVVAQTPGMIIEPASGASKSVLDPNNDGYISTSTAGFLGNDKSNSEIAYRTLIAAGSEPSSDVRNGPNCGFSDFVESVSGGIDPVFHYSNGTNWLFRFRMASIAPNAKSYSILIDTDGLFGSTGPNADPTYTTSNPGFEVEIVLATKFGARIYNLENACGANLVKSYPVDRIQKSIAASTECSQMNFFLDFYVDWADLTPLGFTQATPMRYAIVDNMAADKSTICSPSSASDIGGVNDTACGSLENCFNVIINNQPLCSPSSPATCVFSDCPVITLPLSTGATTVSGTSTEASGTTIRVYKNTALIGSTTVTGGAWSLTGISPPLVIGDKISATAQATGEVESGTNCNNTTTVLGSTCTPPITSAYECGKSIQGIATPGAIVRVYKGTNTTPEIPGGGTIWTSGQSITATTLPSALSPNTQNFLHKCTTDGVSTRCNSSGAGCLTYGAYRITQQLAGQCESTPVWICVGGLSQTATPTISTTITTSTTSVSGTVPTPDNVVGVTVYLYANNIQIGTTTTTAGGNWTIPSLTFYTCDIVKALAVKTTVTVKCPSDYSTAQTISAGVTSAPTITGTYCTTATITKVTGTSSEPNGTEIQVFENGIAEGSTTTVLGGLWTATTGISIAPGRTITAKATNLTSCESQSVASAGVLVGSQTSNAVTITPASIVENTTSISGTGANGDTIKLYIDGHPVYQDLAETTLATAVVSGTSWTISTIYANALYSGGIVTATATSGSNCEGVKSDSTPVTCSPPSKTLTVNPDNTTVCSGSVVANVQVLLSQAGVIYQLFNNTLGLNSGSSVLGTGDPITPITLSSAVLTANATLSIKAIKFPFGSCTQTLDETVGVTVNAVPTLSLAVGSDAASICENTSTNITVALSQVGFNYQLRNGTTNIGSAVAGTGGTINLPTGNLSATTTFNVTATGVAPSSCTGQLTATKEITVIALPVVAAIADGSTAVCAGSDTAAFTNTTT</sequence>
<evidence type="ECO:0008006" key="4">
    <source>
        <dbReference type="Google" id="ProtNLM"/>
    </source>
</evidence>
<dbReference type="RefSeq" id="WP_133243528.1">
    <property type="nucleotide sequence ID" value="NZ_QCZH01000012.1"/>
</dbReference>
<evidence type="ECO:0000313" key="3">
    <source>
        <dbReference type="Proteomes" id="UP000245618"/>
    </source>
</evidence>
<dbReference type="EMBL" id="QCZH01000012">
    <property type="protein sequence ID" value="PWA08617.1"/>
    <property type="molecule type" value="Genomic_DNA"/>
</dbReference>
<reference evidence="2 3" key="1">
    <citation type="submission" date="2018-04" db="EMBL/GenBank/DDBJ databases">
        <title>Flavobacterium sp. nov., isolated from glacier ice.</title>
        <authorList>
            <person name="Liu Q."/>
            <person name="Xin Y.-H."/>
        </authorList>
    </citation>
    <scope>NUCLEOTIDE SEQUENCE [LARGE SCALE GENOMIC DNA]</scope>
    <source>
        <strain evidence="2 3">LB2P30</strain>
    </source>
</reference>
<proteinExistence type="predicted"/>
<organism evidence="2 3">
    <name type="scientific">Flavobacterium laiguense</name>
    <dbReference type="NCBI Taxonomy" id="2169409"/>
    <lineage>
        <taxon>Bacteria</taxon>
        <taxon>Pseudomonadati</taxon>
        <taxon>Bacteroidota</taxon>
        <taxon>Flavobacteriia</taxon>
        <taxon>Flavobacteriales</taxon>
        <taxon>Flavobacteriaceae</taxon>
        <taxon>Flavobacterium</taxon>
    </lineage>
</organism>
<keyword evidence="3" id="KW-1185">Reference proteome</keyword>
<dbReference type="AlphaFoldDB" id="A0A2U1JTT1"/>
<accession>A0A2U1JTT1</accession>
<comment type="caution">
    <text evidence="2">The sequence shown here is derived from an EMBL/GenBank/DDBJ whole genome shotgun (WGS) entry which is preliminary data.</text>
</comment>
<feature type="non-terminal residue" evidence="2">
    <location>
        <position position="987"/>
    </location>
</feature>
<evidence type="ECO:0000256" key="1">
    <source>
        <dbReference type="SAM" id="SignalP"/>
    </source>
</evidence>
<name>A0A2U1JTT1_9FLAO</name>
<gene>
    <name evidence="2" type="ORF">DB891_11455</name>
</gene>